<name>A0A0F6AQL1_BRUA1</name>
<dbReference type="Proteomes" id="UP000002565">
    <property type="component" value="Chromosome 1"/>
</dbReference>
<evidence type="ECO:0000256" key="3">
    <source>
        <dbReference type="ARBA" id="ARBA00022452"/>
    </source>
</evidence>
<dbReference type="KEGG" id="bmc:BAbS19_I09030"/>
<evidence type="ECO:0000256" key="9">
    <source>
        <dbReference type="SAM" id="SignalP"/>
    </source>
</evidence>
<keyword evidence="5 9" id="KW-0732">Signal</keyword>
<feature type="region of interest" description="Disordered" evidence="8">
    <location>
        <begin position="65"/>
        <end position="88"/>
    </location>
</feature>
<gene>
    <name evidence="10" type="ordered locus">BAbS19_I09030</name>
</gene>
<comment type="subcellular location">
    <subcellularLocation>
        <location evidence="1">Cell outer membrane</location>
        <topology evidence="1">Multi-pass membrane protein</topology>
    </subcellularLocation>
</comment>
<keyword evidence="3" id="KW-1134">Transmembrane beta strand</keyword>
<dbReference type="Pfam" id="PF03349">
    <property type="entry name" value="Toluene_X"/>
    <property type="match status" value="1"/>
</dbReference>
<proteinExistence type="inferred from homology"/>
<evidence type="ECO:0000256" key="1">
    <source>
        <dbReference type="ARBA" id="ARBA00004571"/>
    </source>
</evidence>
<organism evidence="10 11">
    <name type="scientific">Brucella abortus (strain S19)</name>
    <dbReference type="NCBI Taxonomy" id="430066"/>
    <lineage>
        <taxon>Bacteria</taxon>
        <taxon>Pseudomonadati</taxon>
        <taxon>Pseudomonadota</taxon>
        <taxon>Alphaproteobacteria</taxon>
        <taxon>Hyphomicrobiales</taxon>
        <taxon>Brucellaceae</taxon>
        <taxon>Brucella/Ochrobactrum group</taxon>
        <taxon>Brucella</taxon>
    </lineage>
</organism>
<evidence type="ECO:0000313" key="10">
    <source>
        <dbReference type="EMBL" id="ACD72424.1"/>
    </source>
</evidence>
<evidence type="ECO:0000256" key="2">
    <source>
        <dbReference type="ARBA" id="ARBA00008163"/>
    </source>
</evidence>
<evidence type="ECO:0000313" key="11">
    <source>
        <dbReference type="Proteomes" id="UP000002565"/>
    </source>
</evidence>
<evidence type="ECO:0000256" key="6">
    <source>
        <dbReference type="ARBA" id="ARBA00023136"/>
    </source>
</evidence>
<dbReference type="EMBL" id="CP000887">
    <property type="protein sequence ID" value="ACD72424.1"/>
    <property type="molecule type" value="Genomic_DNA"/>
</dbReference>
<accession>A0A0F6AQL1</accession>
<feature type="chain" id="PRO_5002499296" evidence="9">
    <location>
        <begin position="25"/>
        <end position="433"/>
    </location>
</feature>
<dbReference type="InterPro" id="IPR005017">
    <property type="entry name" value="OMPP1/FadL/TodX"/>
</dbReference>
<feature type="signal peptide" evidence="9">
    <location>
        <begin position="1"/>
        <end position="24"/>
    </location>
</feature>
<dbReference type="AlphaFoldDB" id="A0A0F6AQL1"/>
<dbReference type="GO" id="GO:0009279">
    <property type="term" value="C:cell outer membrane"/>
    <property type="evidence" value="ECO:0007669"/>
    <property type="project" value="UniProtKB-SubCell"/>
</dbReference>
<evidence type="ECO:0000256" key="7">
    <source>
        <dbReference type="ARBA" id="ARBA00023237"/>
    </source>
</evidence>
<sequence length="433" mass="46897">MKMGRVKIAGFVAALLGSTVMAHAGGFERGSQDFDILFENGNAVEAGGTFVAPQRKLKNIRGSAMEKTPQRTGGQNFVPAGINPTTGRPYETEVDEAKSYYVPKVSAKFDITSDLACAAQYRQPWGIQTDVGTDTVRMFTAIEQKISSHDYGVNCSYRFVAGEKGYFRILGGVSYQELKGEQTRLIPGISPNMNPTKFPFPGPVRVASLDAEDQSVGWRLGAAYEIPEYAMRATLVYQSEVKYDLEGTIDNLVLNPITGRGMPLNVESDVATPQSVEFKFQTGIAPDWLAFGSVKWTDWSSITSVDFVSSDNKIAPKGTKITSLNLYYQDGWTVSGGVGHKFNDQWSAAATVTWDRGTSTGLTSQTDVWLFGLGTNYKPTDQFEVRLAGAAGWLSAGDLDDTMIAGVSNPTGSKGEFGNDFVGALSLTAKVKF</sequence>
<keyword evidence="6" id="KW-0472">Membrane</keyword>
<evidence type="ECO:0000256" key="4">
    <source>
        <dbReference type="ARBA" id="ARBA00022692"/>
    </source>
</evidence>
<dbReference type="GO" id="GO:0015483">
    <property type="term" value="F:long-chain fatty acid transporting porin activity"/>
    <property type="evidence" value="ECO:0007669"/>
    <property type="project" value="TreeGrafter"/>
</dbReference>
<keyword evidence="4" id="KW-0812">Transmembrane</keyword>
<protein>
    <submittedName>
        <fullName evidence="10">Outer membrane protein E</fullName>
    </submittedName>
</protein>
<dbReference type="PANTHER" id="PTHR35093:SF8">
    <property type="entry name" value="OUTER MEMBRANE PROTEIN NMB0088-RELATED"/>
    <property type="match status" value="1"/>
</dbReference>
<dbReference type="SUPFAM" id="SSF56935">
    <property type="entry name" value="Porins"/>
    <property type="match status" value="1"/>
</dbReference>
<evidence type="ECO:0000256" key="8">
    <source>
        <dbReference type="SAM" id="MobiDB-lite"/>
    </source>
</evidence>
<dbReference type="HOGENOM" id="CLU_039022_2_0_5"/>
<evidence type="ECO:0000256" key="5">
    <source>
        <dbReference type="ARBA" id="ARBA00022729"/>
    </source>
</evidence>
<dbReference type="PANTHER" id="PTHR35093">
    <property type="entry name" value="OUTER MEMBRANE PROTEIN NMB0088-RELATED"/>
    <property type="match status" value="1"/>
</dbReference>
<reference evidence="10 11" key="1">
    <citation type="journal article" date="2008" name="PLoS ONE">
        <title>Genome sequence of Brucella abortus vaccine strain S19 compared to virulent strains yields candidate virulence genes.</title>
        <authorList>
            <person name="Crasta O.R."/>
            <person name="Folkerts O."/>
            <person name="Fei Z."/>
            <person name="Mane S.P."/>
            <person name="Evans C."/>
            <person name="Martino-Catt S."/>
            <person name="Bricker B."/>
            <person name="Yu G."/>
            <person name="Du L."/>
            <person name="Sobral B.W."/>
        </authorList>
    </citation>
    <scope>NUCLEOTIDE SEQUENCE [LARGE SCALE GENOMIC DNA]</scope>
    <source>
        <strain evidence="10 11">S19</strain>
    </source>
</reference>
<dbReference type="Gene3D" id="2.40.160.60">
    <property type="entry name" value="Outer membrane protein transport protein (OMPP1/FadL/TodX)"/>
    <property type="match status" value="1"/>
</dbReference>
<comment type="similarity">
    <text evidence="2">Belongs to the OmpP1/FadL family.</text>
</comment>
<keyword evidence="7" id="KW-0998">Cell outer membrane</keyword>